<dbReference type="PANTHER" id="PTHR30069:SF29">
    <property type="entry name" value="HEMOGLOBIN AND HEMOGLOBIN-HAPTOGLOBIN-BINDING PROTEIN 1-RELATED"/>
    <property type="match status" value="1"/>
</dbReference>
<comment type="similarity">
    <text evidence="2">Belongs to the TonB-dependent receptor family.</text>
</comment>
<dbReference type="InterPro" id="IPR037066">
    <property type="entry name" value="Plug_dom_sf"/>
</dbReference>
<dbReference type="Proteomes" id="UP000238882">
    <property type="component" value="Unassembled WGS sequence"/>
</dbReference>
<keyword evidence="2" id="KW-1134">Transmembrane beta strand</keyword>
<name>A0A2S7WU38_9FLAO</name>
<keyword evidence="2" id="KW-0998">Cell outer membrane</keyword>
<dbReference type="EMBL" id="MSCN01000001">
    <property type="protein sequence ID" value="PQJ80832.1"/>
    <property type="molecule type" value="Genomic_DNA"/>
</dbReference>
<dbReference type="InterPro" id="IPR039426">
    <property type="entry name" value="TonB-dep_rcpt-like"/>
</dbReference>
<evidence type="ECO:0000259" key="4">
    <source>
        <dbReference type="Pfam" id="PF07715"/>
    </source>
</evidence>
<dbReference type="PROSITE" id="PS52016">
    <property type="entry name" value="TONB_DEPENDENT_REC_3"/>
    <property type="match status" value="1"/>
</dbReference>
<sequence length="201" mass="22393">MKKYTTIIILLLFVSFKYNAQNITIKTVDENNKPVVGAVILFDNIKQKRWTNSKGVLKISFKAQPNVISAFHQKIGITKINYKGEKKITIKIKKGNDKIISKNSPKQKHLNSNQFNTIYDYIRGNVPGVNISTNNIITIRGVNSINGNISPLFVLDGNYITQDAFGVIPVLEIKSISVLKGPETARYGVRGANGVIIVKTF</sequence>
<dbReference type="Gene3D" id="2.170.130.10">
    <property type="entry name" value="TonB-dependent receptor, plug domain"/>
    <property type="match status" value="1"/>
</dbReference>
<dbReference type="SUPFAM" id="SSF56935">
    <property type="entry name" value="Porins"/>
    <property type="match status" value="1"/>
</dbReference>
<dbReference type="GO" id="GO:0009279">
    <property type="term" value="C:cell outer membrane"/>
    <property type="evidence" value="ECO:0007669"/>
    <property type="project" value="UniProtKB-SubCell"/>
</dbReference>
<protein>
    <recommendedName>
        <fullName evidence="4">TonB-dependent receptor plug domain-containing protein</fullName>
    </recommendedName>
</protein>
<dbReference type="OrthoDB" id="982809at2"/>
<comment type="caution">
    <text evidence="5">The sequence shown here is derived from an EMBL/GenBank/DDBJ whole genome shotgun (WGS) entry which is preliminary data.</text>
</comment>
<dbReference type="GO" id="GO:0044718">
    <property type="term" value="P:siderophore transmembrane transport"/>
    <property type="evidence" value="ECO:0007669"/>
    <property type="project" value="TreeGrafter"/>
</dbReference>
<comment type="subcellular location">
    <subcellularLocation>
        <location evidence="2">Cell outer membrane</location>
        <topology evidence="2">Multi-pass membrane protein</topology>
    </subcellularLocation>
</comment>
<keyword evidence="2" id="KW-0472">Membrane</keyword>
<dbReference type="GO" id="GO:0015344">
    <property type="term" value="F:siderophore uptake transmembrane transporter activity"/>
    <property type="evidence" value="ECO:0007669"/>
    <property type="project" value="TreeGrafter"/>
</dbReference>
<proteinExistence type="inferred from homology"/>
<evidence type="ECO:0000256" key="2">
    <source>
        <dbReference type="PROSITE-ProRule" id="PRU01360"/>
    </source>
</evidence>
<dbReference type="InterPro" id="IPR012910">
    <property type="entry name" value="Plug_dom"/>
</dbReference>
<organism evidence="5 6">
    <name type="scientific">Polaribacter porphyrae</name>
    <dbReference type="NCBI Taxonomy" id="1137780"/>
    <lineage>
        <taxon>Bacteria</taxon>
        <taxon>Pseudomonadati</taxon>
        <taxon>Bacteroidota</taxon>
        <taxon>Flavobacteriia</taxon>
        <taxon>Flavobacteriales</taxon>
        <taxon>Flavobacteriaceae</taxon>
    </lineage>
</organism>
<keyword evidence="2" id="KW-0813">Transport</keyword>
<evidence type="ECO:0000313" key="6">
    <source>
        <dbReference type="Proteomes" id="UP000238882"/>
    </source>
</evidence>
<reference evidence="5 6" key="1">
    <citation type="submission" date="2016-12" db="EMBL/GenBank/DDBJ databases">
        <title>Trade-off between light-utilization and light-protection in marine flavobacteria.</title>
        <authorList>
            <person name="Kumagai Y."/>
            <person name="Yoshizawa S."/>
            <person name="Kogure K."/>
            <person name="Iwasaki W."/>
        </authorList>
    </citation>
    <scope>NUCLEOTIDE SEQUENCE [LARGE SCALE GENOMIC DNA]</scope>
    <source>
        <strain evidence="5 6">NBRC 108759</strain>
    </source>
</reference>
<keyword evidence="6" id="KW-1185">Reference proteome</keyword>
<dbReference type="RefSeq" id="WP_105017439.1">
    <property type="nucleotide sequence ID" value="NZ_MSCN01000001.1"/>
</dbReference>
<keyword evidence="1 3" id="KW-0732">Signal</keyword>
<evidence type="ECO:0000256" key="3">
    <source>
        <dbReference type="SAM" id="SignalP"/>
    </source>
</evidence>
<evidence type="ECO:0000256" key="1">
    <source>
        <dbReference type="ARBA" id="ARBA00022729"/>
    </source>
</evidence>
<evidence type="ECO:0000313" key="5">
    <source>
        <dbReference type="EMBL" id="PQJ80832.1"/>
    </source>
</evidence>
<dbReference type="Pfam" id="PF07715">
    <property type="entry name" value="Plug"/>
    <property type="match status" value="1"/>
</dbReference>
<feature type="domain" description="TonB-dependent receptor plug" evidence="4">
    <location>
        <begin position="106"/>
        <end position="195"/>
    </location>
</feature>
<feature type="signal peptide" evidence="3">
    <location>
        <begin position="1"/>
        <end position="20"/>
    </location>
</feature>
<gene>
    <name evidence="5" type="ORF">BTO18_17365</name>
</gene>
<accession>A0A2S7WU38</accession>
<feature type="chain" id="PRO_5015436980" description="TonB-dependent receptor plug domain-containing protein" evidence="3">
    <location>
        <begin position="21"/>
        <end position="201"/>
    </location>
</feature>
<keyword evidence="2" id="KW-0812">Transmembrane</keyword>
<dbReference type="PANTHER" id="PTHR30069">
    <property type="entry name" value="TONB-DEPENDENT OUTER MEMBRANE RECEPTOR"/>
    <property type="match status" value="1"/>
</dbReference>
<dbReference type="AlphaFoldDB" id="A0A2S7WU38"/>